<dbReference type="OrthoDB" id="3931847at2759"/>
<name>A0A9W4XV48_9PLEO</name>
<evidence type="ECO:0000313" key="1">
    <source>
        <dbReference type="EMBL" id="CAI6334042.1"/>
    </source>
</evidence>
<proteinExistence type="predicted"/>
<accession>A0A9W4XV48</accession>
<keyword evidence="2" id="KW-1185">Reference proteome</keyword>
<organism evidence="1 2">
    <name type="scientific">Periconia digitata</name>
    <dbReference type="NCBI Taxonomy" id="1303443"/>
    <lineage>
        <taxon>Eukaryota</taxon>
        <taxon>Fungi</taxon>
        <taxon>Dikarya</taxon>
        <taxon>Ascomycota</taxon>
        <taxon>Pezizomycotina</taxon>
        <taxon>Dothideomycetes</taxon>
        <taxon>Pleosporomycetidae</taxon>
        <taxon>Pleosporales</taxon>
        <taxon>Massarineae</taxon>
        <taxon>Periconiaceae</taxon>
        <taxon>Periconia</taxon>
    </lineage>
</organism>
<reference evidence="1" key="1">
    <citation type="submission" date="2023-01" db="EMBL/GenBank/DDBJ databases">
        <authorList>
            <person name="Van Ghelder C."/>
            <person name="Rancurel C."/>
        </authorList>
    </citation>
    <scope>NUCLEOTIDE SEQUENCE</scope>
    <source>
        <strain evidence="1">CNCM I-4278</strain>
    </source>
</reference>
<dbReference type="EMBL" id="CAOQHR010000004">
    <property type="protein sequence ID" value="CAI6334042.1"/>
    <property type="molecule type" value="Genomic_DNA"/>
</dbReference>
<comment type="caution">
    <text evidence="1">The sequence shown here is derived from an EMBL/GenBank/DDBJ whole genome shotgun (WGS) entry which is preliminary data.</text>
</comment>
<dbReference type="AlphaFoldDB" id="A0A9W4XV48"/>
<protein>
    <submittedName>
        <fullName evidence="1">Uncharacterized protein</fullName>
    </submittedName>
</protein>
<evidence type="ECO:0000313" key="2">
    <source>
        <dbReference type="Proteomes" id="UP001152607"/>
    </source>
</evidence>
<gene>
    <name evidence="1" type="ORF">PDIGIT_LOCUS7095</name>
</gene>
<sequence>MPLLLPLPQQLPMVRPHRPGLCTPPPNVFPQTATGQRGRAVPSLIWDREYEITWKSELEDDVVTIQWWMLDALDVNESHGNGTRYREHLSNGLSGRVVWEYSKIVHMLQKKGEKAYTD</sequence>
<dbReference type="Proteomes" id="UP001152607">
    <property type="component" value="Unassembled WGS sequence"/>
</dbReference>